<dbReference type="Proteomes" id="UP000095283">
    <property type="component" value="Unplaced"/>
</dbReference>
<reference evidence="3" key="1">
    <citation type="submission" date="2016-11" db="UniProtKB">
        <authorList>
            <consortium name="WormBaseParasite"/>
        </authorList>
    </citation>
    <scope>IDENTIFICATION</scope>
</reference>
<keyword evidence="2" id="KW-1185">Reference proteome</keyword>
<keyword evidence="1" id="KW-0472">Membrane</keyword>
<proteinExistence type="predicted"/>
<evidence type="ECO:0000313" key="2">
    <source>
        <dbReference type="Proteomes" id="UP000095283"/>
    </source>
</evidence>
<evidence type="ECO:0000313" key="3">
    <source>
        <dbReference type="WBParaSite" id="Hba_08218"/>
    </source>
</evidence>
<dbReference type="WBParaSite" id="Hba_08218">
    <property type="protein sequence ID" value="Hba_08218"/>
    <property type="gene ID" value="Hba_08218"/>
</dbReference>
<dbReference type="GO" id="GO:0003746">
    <property type="term" value="F:translation elongation factor activity"/>
    <property type="evidence" value="ECO:0007669"/>
    <property type="project" value="InterPro"/>
</dbReference>
<dbReference type="InterPro" id="IPR001326">
    <property type="entry name" value="Transl_elong_EF1B_B/D_CS"/>
</dbReference>
<sequence length="134" mass="15034">MKCLCRYAIRVCITIFVVLDIMTSVESLLSEVSTILRSRLTIKAADEAFFGGKQVYTNIPILATSSVVSTGGSNKVFAEIANLKKENMAIREELVQLRKLIEQMNICKEKRLKAYAEKKSKKVQSVDIVAFNKI</sequence>
<evidence type="ECO:0000256" key="1">
    <source>
        <dbReference type="SAM" id="Phobius"/>
    </source>
</evidence>
<dbReference type="PROSITE" id="PS00825">
    <property type="entry name" value="EF1BD_2"/>
    <property type="match status" value="1"/>
</dbReference>
<accession>A0A1I7WSZ5</accession>
<dbReference type="AlphaFoldDB" id="A0A1I7WSZ5"/>
<organism evidence="2 3">
    <name type="scientific">Heterorhabditis bacteriophora</name>
    <name type="common">Entomopathogenic nematode worm</name>
    <dbReference type="NCBI Taxonomy" id="37862"/>
    <lineage>
        <taxon>Eukaryota</taxon>
        <taxon>Metazoa</taxon>
        <taxon>Ecdysozoa</taxon>
        <taxon>Nematoda</taxon>
        <taxon>Chromadorea</taxon>
        <taxon>Rhabditida</taxon>
        <taxon>Rhabditina</taxon>
        <taxon>Rhabditomorpha</taxon>
        <taxon>Strongyloidea</taxon>
        <taxon>Heterorhabditidae</taxon>
        <taxon>Heterorhabditis</taxon>
    </lineage>
</organism>
<keyword evidence="1" id="KW-0812">Transmembrane</keyword>
<keyword evidence="1" id="KW-1133">Transmembrane helix</keyword>
<protein>
    <submittedName>
        <fullName evidence="3">Secreted protein</fullName>
    </submittedName>
</protein>
<feature type="transmembrane region" description="Helical" evidence="1">
    <location>
        <begin position="7"/>
        <end position="29"/>
    </location>
</feature>
<name>A0A1I7WSZ5_HETBA</name>